<feature type="region of interest" description="Disordered" evidence="2">
    <location>
        <begin position="109"/>
        <end position="219"/>
    </location>
</feature>
<name>A0ABW2LAU6_9BACT</name>
<protein>
    <submittedName>
        <fullName evidence="5">Beta strand repeat-containing protein</fullName>
    </submittedName>
</protein>
<comment type="caution">
    <text evidence="5">The sequence shown here is derived from an EMBL/GenBank/DDBJ whole genome shotgun (WGS) entry which is preliminary data.</text>
</comment>
<evidence type="ECO:0000259" key="4">
    <source>
        <dbReference type="Pfam" id="PF21722"/>
    </source>
</evidence>
<feature type="compositionally biased region" description="Gly residues" evidence="2">
    <location>
        <begin position="146"/>
        <end position="185"/>
    </location>
</feature>
<feature type="domain" description="Glycine-rich" evidence="4">
    <location>
        <begin position="47"/>
        <end position="262"/>
    </location>
</feature>
<reference evidence="6" key="1">
    <citation type="journal article" date="2019" name="Int. J. Syst. Evol. Microbiol.">
        <title>The Global Catalogue of Microorganisms (GCM) 10K type strain sequencing project: providing services to taxonomists for standard genome sequencing and annotation.</title>
        <authorList>
            <consortium name="The Broad Institute Genomics Platform"/>
            <consortium name="The Broad Institute Genome Sequencing Center for Infectious Disease"/>
            <person name="Wu L."/>
            <person name="Ma J."/>
        </authorList>
    </citation>
    <scope>NUCLEOTIDE SEQUENCE [LARGE SCALE GENOMIC DNA]</scope>
    <source>
        <strain evidence="6">CGMCC 4.1467</strain>
    </source>
</reference>
<dbReference type="Pfam" id="PF21722">
    <property type="entry name" value="Gly_rich_2"/>
    <property type="match status" value="1"/>
</dbReference>
<feature type="compositionally biased region" description="Polar residues" evidence="2">
    <location>
        <begin position="131"/>
        <end position="143"/>
    </location>
</feature>
<evidence type="ECO:0000256" key="1">
    <source>
        <dbReference type="ARBA" id="ARBA00022729"/>
    </source>
</evidence>
<dbReference type="RefSeq" id="WP_379714397.1">
    <property type="nucleotide sequence ID" value="NZ_JBHTBS010000009.1"/>
</dbReference>
<dbReference type="EMBL" id="JBHTBS010000009">
    <property type="protein sequence ID" value="MFC7338710.1"/>
    <property type="molecule type" value="Genomic_DNA"/>
</dbReference>
<evidence type="ECO:0000256" key="2">
    <source>
        <dbReference type="SAM" id="MobiDB-lite"/>
    </source>
</evidence>
<sequence length="1067" mass="103740">MKTTIRNRTWRFFSACGALLLPLVFAGGAYATTLTFGTAGAGGAGSTESWTVPEGVTSVQVELWGGGASGGNQRFANANTGGGSGGGGGGYSVTDVAVTPGETISFYVGGGGPVSGGNNDAGQPGEDSTFPGATTATGGSPFSITEGGGNGASNGVGGDGGTGTFPGGSGGKGSAAGSGAGGGSGSATEAGNSTAGSTGPTDQTIVGGSAGAGGGAGAGGQTVAGAGFAGSYPGGGGSGGFNLNSAGKKNGGPGGNGQVVLTFFVDGANKLVVTSVPGSVTAGADFSVIVQAQNSSGNPINVTADTDISLTALGHGSLSGNTATIPMGSDSVTLSGVQYTKVESITLTAHVISGDVLEDSVASSVVAVEPAAASQLVFTRQPSPASTISVPFASQPVVQILDAFGNLITSGADASATVEMNLSSGTGNLGGTTSVAAVDGQADFSDLSIDDFGTDKVLTATATLSGPGVVAVDTSPAFAIIRDPAEQPLRWAIDMSGDWDTTTLWKDTFGNDVVAISTDQLRFDDSYLTDDTTVSVSGTVSSGNVQIANDVYNYIFDGSGDIAGTTSLSKSAFAELTMAGAYSFSGGMTLNGGILNINNGGSSSANSAIGTGTFTINGGIIDNTSGGAITLMTNNPVSLGNADFEFDGTQDLNFGTGPVSLALPATGMSRTIYLNGPGSTLTFGGNVQGSNRAGGQTIVVDGESSTLVMGALGLNGNPSGARTNSWAGSADVTVLGEVSGLAIDGGGGGKNNHAFTYAGTGTFTIAGAGTYLGATTISEGGTLQIGTAGTTGSLSPSSNITTNGTLAFNRSDTIAQGTDFASVIGGSGGVTQLGAGTLILNGANSYTGTTAVNRGILALEVGGSLADRSSVAIDGGVIDLADGVIDTIASLTISGINGDAPLPDGEYGNSASGADNGGLGVGALDAFLTGSGSFIVTAGTAFQIWAGGELFDEDSNDDGVDNGIAWILGAADPNADAVSLLPAPVVSGGEMSMSFPVVDAIAPARLFIEYSNDLGATAPWNSVEVPATSGTVYDVVFVIAPGSVSFTIPASKSVDGKLFSRLRATEN</sequence>
<dbReference type="InterPro" id="IPR013425">
    <property type="entry name" value="Autotrns_rpt"/>
</dbReference>
<dbReference type="NCBIfam" id="TIGR02601">
    <property type="entry name" value="autotrns_rpt"/>
    <property type="match status" value="1"/>
</dbReference>
<feature type="compositionally biased region" description="Gly residues" evidence="2">
    <location>
        <begin position="208"/>
        <end position="219"/>
    </location>
</feature>
<feature type="chain" id="PRO_5046793148" evidence="3">
    <location>
        <begin position="32"/>
        <end position="1067"/>
    </location>
</feature>
<dbReference type="Proteomes" id="UP001596472">
    <property type="component" value="Unassembled WGS sequence"/>
</dbReference>
<evidence type="ECO:0000313" key="6">
    <source>
        <dbReference type="Proteomes" id="UP001596472"/>
    </source>
</evidence>
<proteinExistence type="predicted"/>
<accession>A0ABW2LAU6</accession>
<feature type="compositionally biased region" description="Low complexity" evidence="2">
    <location>
        <begin position="186"/>
        <end position="199"/>
    </location>
</feature>
<feature type="signal peptide" evidence="3">
    <location>
        <begin position="1"/>
        <end position="31"/>
    </location>
</feature>
<organism evidence="5 6">
    <name type="scientific">Haloferula chungangensis</name>
    <dbReference type="NCBI Taxonomy" id="1048331"/>
    <lineage>
        <taxon>Bacteria</taxon>
        <taxon>Pseudomonadati</taxon>
        <taxon>Verrucomicrobiota</taxon>
        <taxon>Verrucomicrobiia</taxon>
        <taxon>Verrucomicrobiales</taxon>
        <taxon>Verrucomicrobiaceae</taxon>
        <taxon>Haloferula</taxon>
    </lineage>
</organism>
<evidence type="ECO:0000256" key="3">
    <source>
        <dbReference type="SAM" id="SignalP"/>
    </source>
</evidence>
<dbReference type="Pfam" id="PF12951">
    <property type="entry name" value="PATR"/>
    <property type="match status" value="3"/>
</dbReference>
<keyword evidence="6" id="KW-1185">Reference proteome</keyword>
<evidence type="ECO:0000313" key="5">
    <source>
        <dbReference type="EMBL" id="MFC7338710.1"/>
    </source>
</evidence>
<dbReference type="InterPro" id="IPR049304">
    <property type="entry name" value="Gly_rich_dom"/>
</dbReference>
<gene>
    <name evidence="5" type="ORF">ACFQY0_16060</name>
</gene>
<keyword evidence="1 3" id="KW-0732">Signal</keyword>